<dbReference type="RefSeq" id="XP_024331107.1">
    <property type="nucleotide sequence ID" value="XM_024474687.1"/>
</dbReference>
<comment type="similarity">
    <text evidence="2">Belongs to the eukaryotic/archaeal RNase P protein component 3 family.</text>
</comment>
<dbReference type="AlphaFoldDB" id="A0A0F9WF52"/>
<comment type="subcellular location">
    <subcellularLocation>
        <location evidence="1">Nucleus</location>
    </subcellularLocation>
</comment>
<sequence>MFYDLNINYKYNLDDLDELEHSKFAGFCINKVISQRNINSFTNFALPFHLPSKKIFKKITVELEDKNYNTKSLLTKCDILALKVLDFDNPVDENMCDVITFDCKKVVKFKNINPELFYEINIVDSLYNKKDRMAWMYNVRELIKVTKCKNIVVGTSASHFTEVKEPLDVIKMFSIFGIGDDKCKKILENNARCLEKCAYKRFVSDNCVFNDIPEGSLKEEFILKKFESANKSYK</sequence>
<protein>
    <submittedName>
        <fullName evidence="4">Rnase p rnase mrp subunit p30-like protein</fullName>
    </submittedName>
</protein>
<dbReference type="GO" id="GO:0005655">
    <property type="term" value="C:nucleolar ribonuclease P complex"/>
    <property type="evidence" value="ECO:0007669"/>
    <property type="project" value="TreeGrafter"/>
</dbReference>
<comment type="caution">
    <text evidence="4">The sequence shown here is derived from an EMBL/GenBank/DDBJ whole genome shotgun (WGS) entry which is preliminary data.</text>
</comment>
<dbReference type="VEuPathDB" id="MicrosporidiaDB:G9O61_00g017450"/>
<evidence type="ECO:0000256" key="2">
    <source>
        <dbReference type="ARBA" id="ARBA00007331"/>
    </source>
</evidence>
<dbReference type="OMA" id="MQTHENL"/>
<gene>
    <name evidence="4" type="ORF">AAJ76_2300023384</name>
</gene>
<evidence type="ECO:0000313" key="5">
    <source>
        <dbReference type="Proteomes" id="UP000034350"/>
    </source>
</evidence>
<keyword evidence="3" id="KW-0819">tRNA processing</keyword>
<dbReference type="EMBL" id="JPQZ01000023">
    <property type="protein sequence ID" value="KKO75365.1"/>
    <property type="molecule type" value="Genomic_DNA"/>
</dbReference>
<name>A0A0F9WF52_9MICR</name>
<dbReference type="Pfam" id="PF01876">
    <property type="entry name" value="RNase_P_p30"/>
    <property type="match status" value="1"/>
</dbReference>
<proteinExistence type="inferred from homology"/>
<dbReference type="SUPFAM" id="SSF89550">
    <property type="entry name" value="PHP domain-like"/>
    <property type="match status" value="1"/>
</dbReference>
<dbReference type="GO" id="GO:0008033">
    <property type="term" value="P:tRNA processing"/>
    <property type="evidence" value="ECO:0007669"/>
    <property type="project" value="UniProtKB-KW"/>
</dbReference>
<dbReference type="Proteomes" id="UP000034350">
    <property type="component" value="Unassembled WGS sequence"/>
</dbReference>
<dbReference type="InterPro" id="IPR016195">
    <property type="entry name" value="Pol/histidinol_Pase-like"/>
</dbReference>
<dbReference type="VEuPathDB" id="MicrosporidiaDB:NCER_101268"/>
<evidence type="ECO:0000313" key="4">
    <source>
        <dbReference type="EMBL" id="KKO75365.1"/>
    </source>
</evidence>
<accession>A0A0F9WF52</accession>
<reference evidence="4 5" key="1">
    <citation type="journal article" date="2015" name="Environ. Microbiol.">
        <title>Genome analyses suggest the presence of polyploidy and recent human-driven expansions in eight global populations of the honeybee pathogen Nosema ceranae.</title>
        <authorList>
            <person name="Pelin A."/>
            <person name="Selman M."/>
            <person name="Aris-Brosou S."/>
            <person name="Farinelli L."/>
            <person name="Corradi N."/>
        </authorList>
    </citation>
    <scope>NUCLEOTIDE SEQUENCE [LARGE SCALE GENOMIC DNA]</scope>
    <source>
        <strain evidence="4 5">PA08 1199</strain>
    </source>
</reference>
<organism evidence="4 5">
    <name type="scientific">Vairimorpha ceranae</name>
    <dbReference type="NCBI Taxonomy" id="40302"/>
    <lineage>
        <taxon>Eukaryota</taxon>
        <taxon>Fungi</taxon>
        <taxon>Fungi incertae sedis</taxon>
        <taxon>Microsporidia</taxon>
        <taxon>Nosematidae</taxon>
        <taxon>Vairimorpha</taxon>
    </lineage>
</organism>
<keyword evidence="5" id="KW-1185">Reference proteome</keyword>
<dbReference type="VEuPathDB" id="MicrosporidiaDB:AAJ76_2300023384"/>
<dbReference type="GeneID" id="36319613"/>
<evidence type="ECO:0000256" key="1">
    <source>
        <dbReference type="ARBA" id="ARBA00004123"/>
    </source>
</evidence>
<evidence type="ECO:0000256" key="3">
    <source>
        <dbReference type="ARBA" id="ARBA00022694"/>
    </source>
</evidence>
<dbReference type="PANTHER" id="PTHR13031:SF0">
    <property type="entry name" value="RIBONUCLEASE P PROTEIN SUBUNIT P30"/>
    <property type="match status" value="1"/>
</dbReference>
<dbReference type="OrthoDB" id="2194280at2759"/>
<dbReference type="PANTHER" id="PTHR13031">
    <property type="entry name" value="RIBONUCLEASE P SUBUNIT P30"/>
    <property type="match status" value="1"/>
</dbReference>
<dbReference type="GO" id="GO:0003723">
    <property type="term" value="F:RNA binding"/>
    <property type="evidence" value="ECO:0007669"/>
    <property type="project" value="TreeGrafter"/>
</dbReference>
<dbReference type="Gene3D" id="3.20.20.140">
    <property type="entry name" value="Metal-dependent hydrolases"/>
    <property type="match status" value="1"/>
</dbReference>
<dbReference type="InterPro" id="IPR002738">
    <property type="entry name" value="RNase_P_p30"/>
</dbReference>